<proteinExistence type="predicted"/>
<comment type="caution">
    <text evidence="1">The sequence shown here is derived from an EMBL/GenBank/DDBJ whole genome shotgun (WGS) entry which is preliminary data.</text>
</comment>
<protein>
    <submittedName>
        <fullName evidence="1">Uncharacterized protein</fullName>
    </submittedName>
</protein>
<reference evidence="1" key="1">
    <citation type="journal article" date="2015" name="Nature">
        <title>Complex archaea that bridge the gap between prokaryotes and eukaryotes.</title>
        <authorList>
            <person name="Spang A."/>
            <person name="Saw J.H."/>
            <person name="Jorgensen S.L."/>
            <person name="Zaremba-Niedzwiedzka K."/>
            <person name="Martijn J."/>
            <person name="Lind A.E."/>
            <person name="van Eijk R."/>
            <person name="Schleper C."/>
            <person name="Guy L."/>
            <person name="Ettema T.J."/>
        </authorList>
    </citation>
    <scope>NUCLEOTIDE SEQUENCE</scope>
</reference>
<evidence type="ECO:0000313" key="1">
    <source>
        <dbReference type="EMBL" id="KKK80363.1"/>
    </source>
</evidence>
<name>A0A0F8YFY0_9ZZZZ</name>
<accession>A0A0F8YFY0</accession>
<organism evidence="1">
    <name type="scientific">marine sediment metagenome</name>
    <dbReference type="NCBI Taxonomy" id="412755"/>
    <lineage>
        <taxon>unclassified sequences</taxon>
        <taxon>metagenomes</taxon>
        <taxon>ecological metagenomes</taxon>
    </lineage>
</organism>
<sequence length="91" mass="10381">HIPLERNRQDVIADISSGTLGLGQIVVVHAIPCKRVLVDVGGNIHAFWRKYTIQGPELLLRIHEYFPREPFEEVGWLRARRLLQGKEVSDG</sequence>
<dbReference type="AlphaFoldDB" id="A0A0F8YFY0"/>
<gene>
    <name evidence="1" type="ORF">LCGC14_2824270</name>
</gene>
<feature type="non-terminal residue" evidence="1">
    <location>
        <position position="1"/>
    </location>
</feature>
<dbReference type="EMBL" id="LAZR01053616">
    <property type="protein sequence ID" value="KKK80363.1"/>
    <property type="molecule type" value="Genomic_DNA"/>
</dbReference>